<sequence>MKWWLCLFALPAFTWAAITPTEIQRDLHTNGNHAFARNTPDGDWREILNNISAGKGEWIALAPELAPVMDRQHAIQLAKALYNALLPNAKETLAVLAILDQHQHAYPFQQGTGTSCLPPLNKAGDAVENQSVYEQTRLALLDAGPQGADCLWTMEALAEEVKSASTIRDALR</sequence>
<dbReference type="AlphaFoldDB" id="A0A4U3EVT1"/>
<reference evidence="3 4" key="1">
    <citation type="journal article" date="2019" name="Sci. Rep.">
        <title>Differences in resource use lead to coexistence of seed-transmitted microbial populations.</title>
        <authorList>
            <person name="Torres-Cortes G."/>
            <person name="Garcia B.J."/>
            <person name="Compant S."/>
            <person name="Rezki S."/>
            <person name="Jones P."/>
            <person name="Preveaux A."/>
            <person name="Briand M."/>
            <person name="Roulet A."/>
            <person name="Bouchez O."/>
            <person name="Jacobson D."/>
            <person name="Barret M."/>
        </authorList>
    </citation>
    <scope>NUCLEOTIDE SEQUENCE [LARGE SCALE GENOMIC DNA]</scope>
    <source>
        <strain evidence="3 4">CFBP13511</strain>
    </source>
</reference>
<dbReference type="Proteomes" id="UP000306393">
    <property type="component" value="Unassembled WGS sequence"/>
</dbReference>
<keyword evidence="5" id="KW-1185">Reference proteome</keyword>
<name>A0A4U3EVT1_9GAMM</name>
<evidence type="ECO:0000313" key="3">
    <source>
        <dbReference type="EMBL" id="TKJ84788.1"/>
    </source>
</evidence>
<feature type="signal peptide" evidence="1">
    <location>
        <begin position="1"/>
        <end position="16"/>
    </location>
</feature>
<evidence type="ECO:0000256" key="1">
    <source>
        <dbReference type="SAM" id="SignalP"/>
    </source>
</evidence>
<proteinExistence type="predicted"/>
<accession>A0A4U3EVT1</accession>
<protein>
    <submittedName>
        <fullName evidence="3">Uncharacterized protein</fullName>
    </submittedName>
</protein>
<gene>
    <name evidence="3" type="ORF">EpCFBP13511_20775</name>
    <name evidence="2" type="ORF">IFT93_11705</name>
</gene>
<organism evidence="3 4">
    <name type="scientific">Erwinia persicina</name>
    <dbReference type="NCBI Taxonomy" id="55211"/>
    <lineage>
        <taxon>Bacteria</taxon>
        <taxon>Pseudomonadati</taxon>
        <taxon>Pseudomonadota</taxon>
        <taxon>Gammaproteobacteria</taxon>
        <taxon>Enterobacterales</taxon>
        <taxon>Erwiniaceae</taxon>
        <taxon>Erwinia</taxon>
    </lineage>
</organism>
<dbReference type="Proteomes" id="UP000661012">
    <property type="component" value="Unassembled WGS sequence"/>
</dbReference>
<dbReference type="EMBL" id="QGAC01000025">
    <property type="protein sequence ID" value="TKJ84788.1"/>
    <property type="molecule type" value="Genomic_DNA"/>
</dbReference>
<dbReference type="OrthoDB" id="6555706at2"/>
<dbReference type="RefSeq" id="WP_137269986.1">
    <property type="nucleotide sequence ID" value="NZ_CP146504.1"/>
</dbReference>
<dbReference type="STRING" id="1219360.GCA_001571305_01914"/>
<keyword evidence="1" id="KW-0732">Signal</keyword>
<feature type="chain" id="PRO_5020807474" evidence="1">
    <location>
        <begin position="17"/>
        <end position="172"/>
    </location>
</feature>
<reference evidence="2 5" key="2">
    <citation type="journal article" date="2020" name="FEMS Microbiol. Ecol.">
        <title>Temporal dynamics of bacterial communities during seed development and maturation.</title>
        <authorList>
            <person name="Chesneau G."/>
            <person name="Torres-Cortes G."/>
            <person name="Briand M."/>
            <person name="Darrasse A."/>
            <person name="Preveaux A."/>
            <person name="Marais C."/>
            <person name="Jacques M.A."/>
            <person name="Shade A."/>
            <person name="Barret M."/>
        </authorList>
    </citation>
    <scope>NUCLEOTIDE SEQUENCE [LARGE SCALE GENOMIC DNA]</scope>
    <source>
        <strain evidence="2 5">CFBP13732</strain>
    </source>
</reference>
<evidence type="ECO:0000313" key="4">
    <source>
        <dbReference type="Proteomes" id="UP000306393"/>
    </source>
</evidence>
<evidence type="ECO:0000313" key="5">
    <source>
        <dbReference type="Proteomes" id="UP000661012"/>
    </source>
</evidence>
<comment type="caution">
    <text evidence="3">The sequence shown here is derived from an EMBL/GenBank/DDBJ whole genome shotgun (WGS) entry which is preliminary data.</text>
</comment>
<dbReference type="EMBL" id="JACYNN010000007">
    <property type="protein sequence ID" value="MBD8107074.1"/>
    <property type="molecule type" value="Genomic_DNA"/>
</dbReference>
<evidence type="ECO:0000313" key="2">
    <source>
        <dbReference type="EMBL" id="MBD8107074.1"/>
    </source>
</evidence>